<dbReference type="Pfam" id="PF13320">
    <property type="entry name" value="GH123_cat"/>
    <property type="match status" value="1"/>
</dbReference>
<sequence>MGKQLSVIESSQIEWVPVDSLQKIFMKKEPLSCPRVYELSGMEGETVSFQMAYRYRKPYYSSQMMVQATKNPSVRVRVQAPEGIRVKIRKVGYVPSAYPAYGEYDSDYLTTEPGLYPDPLEAMGETIQLIPFYWRSLWIDLEIPKGSAVKNGTVVLQLETLQGEIVKEAAVEIHVVPCELPALDLIHTEWFYSDCLADYYKVPVFSEDYWKIVGNFMRAATKRGVNMILTPLFTLPLDTLIGNERTTVQLVDVWKHGESFTFGFEKLERWIALAKESGFTWLEMGHLFSQWGAKYAPKVVAVENEKETRLFGWGTKADSAEYRTFLKAFLPELTKELERLGIEKQTYFHISDEPNAGNIETYKIAREMVREELKDYPILDALSTLPFYKKGIVSYPVPTNEHIHEFLDAGFEHPWVYYCSGEYLEVSNRFFAQPSYRNRILGVQMYLYEIEGFLHWGYNYYNSQYSIRHIDPYRVTDADDAFPSGDSFLVYPGEDGDAVESLRFLVLEEGLNDYRALKQLETYKGKEYVHTLIEKMAGMKITFSDYPRNAAFLLELRERINKEIEECL</sequence>
<comment type="caution">
    <text evidence="2">The sequence shown here is derived from an EMBL/GenBank/DDBJ whole genome shotgun (WGS) entry which is preliminary data.</text>
</comment>
<dbReference type="AlphaFoldDB" id="A0A4Q1RIY5"/>
<name>A0A4Q1RIY5_9FIRM</name>
<accession>A0A4Q1RIY5</accession>
<evidence type="ECO:0000313" key="2">
    <source>
        <dbReference type="EMBL" id="RXS75710.1"/>
    </source>
</evidence>
<evidence type="ECO:0000313" key="3">
    <source>
        <dbReference type="Proteomes" id="UP000290106"/>
    </source>
</evidence>
<evidence type="ECO:0000259" key="1">
    <source>
        <dbReference type="Pfam" id="PF13320"/>
    </source>
</evidence>
<dbReference type="OrthoDB" id="197680at2"/>
<dbReference type="InterPro" id="IPR025150">
    <property type="entry name" value="GH123_cat"/>
</dbReference>
<organism evidence="2 3">
    <name type="scientific">Blautia faecicola</name>
    <dbReference type="NCBI Taxonomy" id="2509240"/>
    <lineage>
        <taxon>Bacteria</taxon>
        <taxon>Bacillati</taxon>
        <taxon>Bacillota</taxon>
        <taxon>Clostridia</taxon>
        <taxon>Lachnospirales</taxon>
        <taxon>Lachnospiraceae</taxon>
        <taxon>Blautia</taxon>
    </lineage>
</organism>
<dbReference type="EMBL" id="SDKC01000001">
    <property type="protein sequence ID" value="RXS75710.1"/>
    <property type="molecule type" value="Genomic_DNA"/>
</dbReference>
<gene>
    <name evidence="2" type="ORF">ETP43_11125</name>
</gene>
<dbReference type="Proteomes" id="UP000290106">
    <property type="component" value="Unassembled WGS sequence"/>
</dbReference>
<proteinExistence type="predicted"/>
<keyword evidence="3" id="KW-1185">Reference proteome</keyword>
<dbReference type="RefSeq" id="WP_129258110.1">
    <property type="nucleotide sequence ID" value="NZ_SDKC01000001.1"/>
</dbReference>
<protein>
    <submittedName>
        <fullName evidence="2">DUF4091 domain-containing protein</fullName>
    </submittedName>
</protein>
<reference evidence="2 3" key="1">
    <citation type="submission" date="2019-01" db="EMBL/GenBank/DDBJ databases">
        <title>Blautia sp. nov. KGMB01111 isolated human feces.</title>
        <authorList>
            <person name="Park J.-E."/>
            <person name="Kim J.-S."/>
            <person name="Park S.-H."/>
        </authorList>
    </citation>
    <scope>NUCLEOTIDE SEQUENCE [LARGE SCALE GENOMIC DNA]</scope>
    <source>
        <strain evidence="2 3">KGMB01111</strain>
    </source>
</reference>
<feature type="domain" description="Glycoside hydrolase 123 catalytic" evidence="1">
    <location>
        <begin position="190"/>
        <end position="518"/>
    </location>
</feature>